<dbReference type="InterPro" id="IPR052734">
    <property type="entry name" value="Nod_factor_acetyltransferase"/>
</dbReference>
<keyword evidence="3" id="KW-1133">Transmembrane helix</keyword>
<feature type="transmembrane region" description="Helical" evidence="3">
    <location>
        <begin position="290"/>
        <end position="313"/>
    </location>
</feature>
<keyword evidence="3" id="KW-0812">Transmembrane</keyword>
<feature type="transmembrane region" description="Helical" evidence="3">
    <location>
        <begin position="12"/>
        <end position="32"/>
    </location>
</feature>
<dbReference type="GO" id="GO:0016746">
    <property type="term" value="F:acyltransferase activity"/>
    <property type="evidence" value="ECO:0007669"/>
    <property type="project" value="UniProtKB-KW"/>
</dbReference>
<dbReference type="Pfam" id="PF01757">
    <property type="entry name" value="Acyl_transf_3"/>
    <property type="match status" value="1"/>
</dbReference>
<comment type="subcellular location">
    <subcellularLocation>
        <location evidence="1">Membrane</location>
    </subcellularLocation>
</comment>
<feature type="transmembrane region" description="Helical" evidence="3">
    <location>
        <begin position="38"/>
        <end position="55"/>
    </location>
</feature>
<feature type="transmembrane region" description="Helical" evidence="3">
    <location>
        <begin position="198"/>
        <end position="215"/>
    </location>
</feature>
<dbReference type="RefSeq" id="WP_377604540.1">
    <property type="nucleotide sequence ID" value="NZ_JBHUME010000010.1"/>
</dbReference>
<dbReference type="InterPro" id="IPR002656">
    <property type="entry name" value="Acyl_transf_3_dom"/>
</dbReference>
<protein>
    <submittedName>
        <fullName evidence="5">Acyltransferase family protein</fullName>
    </submittedName>
</protein>
<keyword evidence="5" id="KW-0012">Acyltransferase</keyword>
<dbReference type="PANTHER" id="PTHR37312">
    <property type="entry name" value="MEMBRANE-BOUND ACYLTRANSFERASE YKRP-RELATED"/>
    <property type="match status" value="1"/>
</dbReference>
<dbReference type="PANTHER" id="PTHR37312:SF1">
    <property type="entry name" value="MEMBRANE-BOUND ACYLTRANSFERASE YKRP-RELATED"/>
    <property type="match status" value="1"/>
</dbReference>
<keyword evidence="5" id="KW-0808">Transferase</keyword>
<feature type="transmembrane region" description="Helical" evidence="3">
    <location>
        <begin position="118"/>
        <end position="138"/>
    </location>
</feature>
<dbReference type="Proteomes" id="UP001597541">
    <property type="component" value="Unassembled WGS sequence"/>
</dbReference>
<accession>A0ABW5PFI4</accession>
<evidence type="ECO:0000313" key="6">
    <source>
        <dbReference type="Proteomes" id="UP001597541"/>
    </source>
</evidence>
<keyword evidence="6" id="KW-1185">Reference proteome</keyword>
<feature type="transmembrane region" description="Helical" evidence="3">
    <location>
        <begin position="173"/>
        <end position="191"/>
    </location>
</feature>
<name>A0ABW5PFI4_9BACL</name>
<feature type="transmembrane region" description="Helical" evidence="3">
    <location>
        <begin position="235"/>
        <end position="255"/>
    </location>
</feature>
<feature type="transmembrane region" description="Helical" evidence="3">
    <location>
        <begin position="76"/>
        <end position="98"/>
    </location>
</feature>
<sequence length="334" mass="38991">MQSKQRSEWVDVSKGILILLVVYAHSAAIQIYSDYHTLIYWFHMPAFFVLSGLFHKEVNNITDLKLWWSSRCKDQVKYYALFILSIYTYRSIFVTSDYLDMITELKNVVLGGRYIDGYYAPIWFITCLLFTQLLFNIVTLVSSRTWIRLVIIFLLFILAHIESKFFPQLKIPLNIDVSLFSLFFFSCGYYLKNHMNNLTLGLICVVGLLFTISNVKNGQFSYFLDLKQHSYHNTILDAIIPLFGTGTVFLISYLIGKEGLLFRLFSYLGRHSLNIMYLHLIMAIELKKIILYSGLPYFLIIGVISPIIIISILSNIKVFYINRLHALLYKNKYL</sequence>
<evidence type="ECO:0000256" key="2">
    <source>
        <dbReference type="ARBA" id="ARBA00007400"/>
    </source>
</evidence>
<gene>
    <name evidence="5" type="ORF">ACFSUF_16815</name>
</gene>
<comment type="similarity">
    <text evidence="2">Belongs to the acyltransferase 3 family.</text>
</comment>
<reference evidence="6" key="1">
    <citation type="journal article" date="2019" name="Int. J. Syst. Evol. Microbiol.">
        <title>The Global Catalogue of Microorganisms (GCM) 10K type strain sequencing project: providing services to taxonomists for standard genome sequencing and annotation.</title>
        <authorList>
            <consortium name="The Broad Institute Genomics Platform"/>
            <consortium name="The Broad Institute Genome Sequencing Center for Infectious Disease"/>
            <person name="Wu L."/>
            <person name="Ma J."/>
        </authorList>
    </citation>
    <scope>NUCLEOTIDE SEQUENCE [LARGE SCALE GENOMIC DNA]</scope>
    <source>
        <strain evidence="6">KCTC 3950</strain>
    </source>
</reference>
<organism evidence="5 6">
    <name type="scientific">Paenibacillus gansuensis</name>
    <dbReference type="NCBI Taxonomy" id="306542"/>
    <lineage>
        <taxon>Bacteria</taxon>
        <taxon>Bacillati</taxon>
        <taxon>Bacillota</taxon>
        <taxon>Bacilli</taxon>
        <taxon>Bacillales</taxon>
        <taxon>Paenibacillaceae</taxon>
        <taxon>Paenibacillus</taxon>
    </lineage>
</organism>
<feature type="domain" description="Acyltransferase 3" evidence="4">
    <location>
        <begin position="8"/>
        <end position="311"/>
    </location>
</feature>
<evidence type="ECO:0000313" key="5">
    <source>
        <dbReference type="EMBL" id="MFD2614070.1"/>
    </source>
</evidence>
<evidence type="ECO:0000256" key="3">
    <source>
        <dbReference type="SAM" id="Phobius"/>
    </source>
</evidence>
<feature type="transmembrane region" description="Helical" evidence="3">
    <location>
        <begin position="145"/>
        <end position="161"/>
    </location>
</feature>
<feature type="transmembrane region" description="Helical" evidence="3">
    <location>
        <begin position="267"/>
        <end position="284"/>
    </location>
</feature>
<dbReference type="EMBL" id="JBHUME010000010">
    <property type="protein sequence ID" value="MFD2614070.1"/>
    <property type="molecule type" value="Genomic_DNA"/>
</dbReference>
<evidence type="ECO:0000259" key="4">
    <source>
        <dbReference type="Pfam" id="PF01757"/>
    </source>
</evidence>
<proteinExistence type="inferred from homology"/>
<keyword evidence="3" id="KW-0472">Membrane</keyword>
<comment type="caution">
    <text evidence="5">The sequence shown here is derived from an EMBL/GenBank/DDBJ whole genome shotgun (WGS) entry which is preliminary data.</text>
</comment>
<evidence type="ECO:0000256" key="1">
    <source>
        <dbReference type="ARBA" id="ARBA00004370"/>
    </source>
</evidence>